<proteinExistence type="predicted"/>
<protein>
    <submittedName>
        <fullName evidence="1">Uncharacterized protein</fullName>
    </submittedName>
</protein>
<dbReference type="AlphaFoldDB" id="A0A2T9YBE2"/>
<dbReference type="EMBL" id="MBFT01000530">
    <property type="protein sequence ID" value="PVU89640.1"/>
    <property type="molecule type" value="Genomic_DNA"/>
</dbReference>
<sequence>TGISGLSAGTGHYELVFVCDYIHASENRQVDTGISGLSTGTGRKIQTGAEVDGLSAGTGYRL</sequence>
<accession>A0A2T9YBE2</accession>
<evidence type="ECO:0000313" key="2">
    <source>
        <dbReference type="Proteomes" id="UP000245699"/>
    </source>
</evidence>
<comment type="caution">
    <text evidence="1">The sequence shown here is derived from an EMBL/GenBank/DDBJ whole genome shotgun (WGS) entry which is preliminary data.</text>
</comment>
<organism evidence="1 2">
    <name type="scientific">Furculomyces boomerangus</name>
    <dbReference type="NCBI Taxonomy" id="61424"/>
    <lineage>
        <taxon>Eukaryota</taxon>
        <taxon>Fungi</taxon>
        <taxon>Fungi incertae sedis</taxon>
        <taxon>Zoopagomycota</taxon>
        <taxon>Kickxellomycotina</taxon>
        <taxon>Harpellomycetes</taxon>
        <taxon>Harpellales</taxon>
        <taxon>Harpellaceae</taxon>
        <taxon>Furculomyces</taxon>
    </lineage>
</organism>
<feature type="non-terminal residue" evidence="1">
    <location>
        <position position="1"/>
    </location>
</feature>
<name>A0A2T9YBE2_9FUNG</name>
<evidence type="ECO:0000313" key="1">
    <source>
        <dbReference type="EMBL" id="PVU89640.1"/>
    </source>
</evidence>
<reference evidence="1 2" key="1">
    <citation type="journal article" date="2018" name="MBio">
        <title>Comparative Genomics Reveals the Core Gene Toolbox for the Fungus-Insect Symbiosis.</title>
        <authorList>
            <person name="Wang Y."/>
            <person name="Stata M."/>
            <person name="Wang W."/>
            <person name="Stajich J.E."/>
            <person name="White M.M."/>
            <person name="Moncalvo J.M."/>
        </authorList>
    </citation>
    <scope>NUCLEOTIDE SEQUENCE [LARGE SCALE GENOMIC DNA]</scope>
    <source>
        <strain evidence="1 2">AUS-77-4</strain>
    </source>
</reference>
<gene>
    <name evidence="1" type="ORF">BB559_005009</name>
</gene>
<keyword evidence="2" id="KW-1185">Reference proteome</keyword>
<dbReference type="Proteomes" id="UP000245699">
    <property type="component" value="Unassembled WGS sequence"/>
</dbReference>